<protein>
    <submittedName>
        <fullName evidence="1">Uncharacterized protein</fullName>
    </submittedName>
</protein>
<dbReference type="EMBL" id="BANI01000190">
    <property type="protein sequence ID" value="GAN97641.1"/>
    <property type="molecule type" value="Genomic_DNA"/>
</dbReference>
<comment type="caution">
    <text evidence="1">The sequence shown here is derived from an EMBL/GenBank/DDBJ whole genome shotgun (WGS) entry which is preliminary data.</text>
</comment>
<dbReference type="Proteomes" id="UP000032675">
    <property type="component" value="Unassembled WGS sequence"/>
</dbReference>
<name>A0A0D6Q4E5_KOMEU</name>
<proteinExistence type="predicted"/>
<dbReference type="AlphaFoldDB" id="A0A0D6Q4E5"/>
<evidence type="ECO:0000313" key="2">
    <source>
        <dbReference type="Proteomes" id="UP000032675"/>
    </source>
</evidence>
<organism evidence="1 2">
    <name type="scientific">Komagataeibacter europaeus NBRC 3261</name>
    <dbReference type="NCBI Taxonomy" id="1234669"/>
    <lineage>
        <taxon>Bacteria</taxon>
        <taxon>Pseudomonadati</taxon>
        <taxon>Pseudomonadota</taxon>
        <taxon>Alphaproteobacteria</taxon>
        <taxon>Acetobacterales</taxon>
        <taxon>Acetobacteraceae</taxon>
        <taxon>Komagataeibacter</taxon>
    </lineage>
</organism>
<gene>
    <name evidence="1" type="ORF">Geu3261_0222_011</name>
</gene>
<sequence>MDMTKSDYTVNNQELETRAISLWNKQHPDRPWRRLSNLHRYRRSTHALQGIPAFPEEQAQFRFLASHGMGLSQGKNCM</sequence>
<accession>A0A0D6Q4E5</accession>
<evidence type="ECO:0000313" key="1">
    <source>
        <dbReference type="EMBL" id="GAN97641.1"/>
    </source>
</evidence>
<reference evidence="1 2" key="1">
    <citation type="submission" date="2012-11" db="EMBL/GenBank/DDBJ databases">
        <title>Whole genome sequence of Gluconacetobacter europaeus NBRC3261.</title>
        <authorList>
            <person name="Azuma Y."/>
            <person name="Higashiura N."/>
            <person name="Hirakawa H."/>
            <person name="Matsushita K."/>
        </authorList>
    </citation>
    <scope>NUCLEOTIDE SEQUENCE [LARGE SCALE GENOMIC DNA]</scope>
    <source>
        <strain evidence="1 2">NBRC 3261</strain>
    </source>
</reference>